<gene>
    <name evidence="1" type="ORF">G4911_14125</name>
</gene>
<protein>
    <submittedName>
        <fullName evidence="1">Exo-alpha-sialidase</fullName>
    </submittedName>
</protein>
<dbReference type="EMBL" id="JAAIKZ010000022">
    <property type="protein sequence ID" value="NEX75857.1"/>
    <property type="molecule type" value="Genomic_DNA"/>
</dbReference>
<proteinExistence type="predicted"/>
<sequence>MAEQLDNGWLYMNMRNNHRSIGAFRAVTYSKDGGENWMGTEYDHIPKTGSSNFWRDIGYDSTLISPKVQSSILRYSSDKDETGVSRLLFSKEGANKSLI</sequence>
<evidence type="ECO:0000313" key="1">
    <source>
        <dbReference type="EMBL" id="NEX75857.1"/>
    </source>
</evidence>
<organism evidence="1 2">
    <name type="scientific">Aeromonas rivipollensis</name>
    <dbReference type="NCBI Taxonomy" id="948519"/>
    <lineage>
        <taxon>Bacteria</taxon>
        <taxon>Pseudomonadati</taxon>
        <taxon>Pseudomonadota</taxon>
        <taxon>Gammaproteobacteria</taxon>
        <taxon>Aeromonadales</taxon>
        <taxon>Aeromonadaceae</taxon>
        <taxon>Aeromonas</taxon>
    </lineage>
</organism>
<dbReference type="RefSeq" id="WP_163148820.1">
    <property type="nucleotide sequence ID" value="NZ_JAAIKZ010000022.1"/>
</dbReference>
<dbReference type="SUPFAM" id="SSF50939">
    <property type="entry name" value="Sialidases"/>
    <property type="match status" value="1"/>
</dbReference>
<reference evidence="1 2" key="1">
    <citation type="submission" date="2020-02" db="EMBL/GenBank/DDBJ databases">
        <title>Genome sequencing of Aeromonas rivipollensis.</title>
        <authorList>
            <person name="Fono-Tamo Ubani E.K."/>
            <person name="Lekota K.E."/>
        </authorList>
    </citation>
    <scope>NUCLEOTIDE SEQUENCE [LARGE SCALE GENOMIC DNA]</scope>
    <source>
        <strain evidence="1 2">G87</strain>
    </source>
</reference>
<comment type="caution">
    <text evidence="1">The sequence shown here is derived from an EMBL/GenBank/DDBJ whole genome shotgun (WGS) entry which is preliminary data.</text>
</comment>
<dbReference type="Proteomes" id="UP000480681">
    <property type="component" value="Unassembled WGS sequence"/>
</dbReference>
<dbReference type="AlphaFoldDB" id="A0AAW9YDJ0"/>
<dbReference type="InterPro" id="IPR036278">
    <property type="entry name" value="Sialidase_sf"/>
</dbReference>
<name>A0AAW9YDJ0_9GAMM</name>
<accession>A0AAW9YDJ0</accession>
<dbReference type="Gene3D" id="2.120.10.10">
    <property type="match status" value="1"/>
</dbReference>
<evidence type="ECO:0000313" key="2">
    <source>
        <dbReference type="Proteomes" id="UP000480681"/>
    </source>
</evidence>
<dbReference type="CDD" id="cd15482">
    <property type="entry name" value="Sialidase_non-viral"/>
    <property type="match status" value="1"/>
</dbReference>